<dbReference type="EMBL" id="CAMXCT020002424">
    <property type="protein sequence ID" value="CAL1151451.1"/>
    <property type="molecule type" value="Genomic_DNA"/>
</dbReference>
<gene>
    <name evidence="1" type="ORF">C1SCF055_LOCUS24406</name>
</gene>
<comment type="caution">
    <text evidence="1">The sequence shown here is derived from an EMBL/GenBank/DDBJ whole genome shotgun (WGS) entry which is preliminary data.</text>
</comment>
<evidence type="ECO:0000313" key="1">
    <source>
        <dbReference type="EMBL" id="CAI3998076.1"/>
    </source>
</evidence>
<evidence type="ECO:0000313" key="3">
    <source>
        <dbReference type="Proteomes" id="UP001152797"/>
    </source>
</evidence>
<dbReference type="AlphaFoldDB" id="A0A9P1G3D9"/>
<protein>
    <submittedName>
        <fullName evidence="1">Uncharacterized protein</fullName>
    </submittedName>
</protein>
<dbReference type="Proteomes" id="UP001152797">
    <property type="component" value="Unassembled WGS sequence"/>
</dbReference>
<reference evidence="1" key="1">
    <citation type="submission" date="2022-10" db="EMBL/GenBank/DDBJ databases">
        <authorList>
            <person name="Chen Y."/>
            <person name="Dougan E. K."/>
            <person name="Chan C."/>
            <person name="Rhodes N."/>
            <person name="Thang M."/>
        </authorList>
    </citation>
    <scope>NUCLEOTIDE SEQUENCE</scope>
</reference>
<sequence>MGAAAPAVANTGPSALDLSQRYQPCDPYLHQGCFASSPSSINLARRDGAPLVMLFIGEHAPFANTVWQCIQSAAVALSISIRPIFAGAFYGCKGLPSGCKGDATKDWFRSWMTRWSLDGDQALQVEDMNTEAMSLIKAIQANPDPDVSRPDFLLCGDTALFCYLARRSSAFRETPALHMYGMVLLQYVPLSWRSKMLQDFGQSWKEQGIHEPAGVQIEVLGLQLQWQMGIAIPFVPSSGTSDTAGVLYEPSGDIRRLLVLKSGFFALAPGRVFDVVLRRLGRDTAIQWHHWGSENKIDPKATSFLNFATMASYSCALYVAPEFSQLLLRDVYGIGLPILAPEITWHQRLLQHMFASWGQLHNEHDVGRMSRPSGRQEEVFMAAQHWQFPPFYNPSEHPPEHLKFWLPLAEVHRFPHIVYFTSLTEMIQLVQSLDLNAVSLRMQAQSRIIAANVRRFYRNALQELGRLGLLSEKR</sequence>
<organism evidence="1">
    <name type="scientific">Cladocopium goreaui</name>
    <dbReference type="NCBI Taxonomy" id="2562237"/>
    <lineage>
        <taxon>Eukaryota</taxon>
        <taxon>Sar</taxon>
        <taxon>Alveolata</taxon>
        <taxon>Dinophyceae</taxon>
        <taxon>Suessiales</taxon>
        <taxon>Symbiodiniaceae</taxon>
        <taxon>Cladocopium</taxon>
    </lineage>
</organism>
<accession>A0A9P1G3D9</accession>
<dbReference type="EMBL" id="CAMXCT010002424">
    <property type="protein sequence ID" value="CAI3998076.1"/>
    <property type="molecule type" value="Genomic_DNA"/>
</dbReference>
<reference evidence="2 3" key="2">
    <citation type="submission" date="2024-05" db="EMBL/GenBank/DDBJ databases">
        <authorList>
            <person name="Chen Y."/>
            <person name="Shah S."/>
            <person name="Dougan E. K."/>
            <person name="Thang M."/>
            <person name="Chan C."/>
        </authorList>
    </citation>
    <scope>NUCLEOTIDE SEQUENCE [LARGE SCALE GENOMIC DNA]</scope>
</reference>
<evidence type="ECO:0000313" key="2">
    <source>
        <dbReference type="EMBL" id="CAL4785388.1"/>
    </source>
</evidence>
<dbReference type="EMBL" id="CAMXCT030002424">
    <property type="protein sequence ID" value="CAL4785388.1"/>
    <property type="molecule type" value="Genomic_DNA"/>
</dbReference>
<proteinExistence type="predicted"/>
<keyword evidence="3" id="KW-1185">Reference proteome</keyword>
<dbReference type="OrthoDB" id="415585at2759"/>
<name>A0A9P1G3D9_9DINO</name>